<feature type="compositionally biased region" description="Basic and acidic residues" evidence="1">
    <location>
        <begin position="148"/>
        <end position="158"/>
    </location>
</feature>
<reference evidence="3 4" key="1">
    <citation type="submission" date="2020-07" db="EMBL/GenBank/DDBJ databases">
        <title>Sequencing the genomes of 1000 actinobacteria strains.</title>
        <authorList>
            <person name="Klenk H.-P."/>
        </authorList>
    </citation>
    <scope>NUCLEOTIDE SEQUENCE [LARGE SCALE GENOMIC DNA]</scope>
    <source>
        <strain evidence="3 4">DSM 15165</strain>
    </source>
</reference>
<keyword evidence="2" id="KW-0472">Membrane</keyword>
<evidence type="ECO:0000313" key="4">
    <source>
        <dbReference type="Proteomes" id="UP000578352"/>
    </source>
</evidence>
<evidence type="ECO:0000256" key="2">
    <source>
        <dbReference type="SAM" id="Phobius"/>
    </source>
</evidence>
<dbReference type="RefSeq" id="WP_179608614.1">
    <property type="nucleotide sequence ID" value="NZ_BAABEH010000001.1"/>
</dbReference>
<dbReference type="Proteomes" id="UP000578352">
    <property type="component" value="Unassembled WGS sequence"/>
</dbReference>
<evidence type="ECO:0000313" key="3">
    <source>
        <dbReference type="EMBL" id="NYJ25734.1"/>
    </source>
</evidence>
<accession>A0A853D2X1</accession>
<name>A0A853D2X1_9MICO</name>
<evidence type="ECO:0000256" key="1">
    <source>
        <dbReference type="SAM" id="MobiDB-lite"/>
    </source>
</evidence>
<comment type="caution">
    <text evidence="3">The sequence shown here is derived from an EMBL/GenBank/DDBJ whole genome shotgun (WGS) entry which is preliminary data.</text>
</comment>
<feature type="region of interest" description="Disordered" evidence="1">
    <location>
        <begin position="146"/>
        <end position="168"/>
    </location>
</feature>
<protein>
    <submittedName>
        <fullName evidence="3">Uncharacterized protein</fullName>
    </submittedName>
</protein>
<keyword evidence="2" id="KW-1133">Transmembrane helix</keyword>
<dbReference type="AlphaFoldDB" id="A0A853D2X1"/>
<sequence length="168" mass="17616">MTTNPPPTVPTGADRRISALLDDGLARHDRTRRRRGRLTAVAAGASVLLAAGGLAWVTLAPRTLQTRSAYCYSADSTDSRYTQVGIPDEATGPDGATRPVETPADRVASAIDLCSSAWTAGILSDSTGVPALVVCTRPDNVLAVFPRDPSDDRTDQKLCSDLGLAPGR</sequence>
<proteinExistence type="predicted"/>
<organism evidence="3 4">
    <name type="scientific">Leifsonia shinshuensis</name>
    <dbReference type="NCBI Taxonomy" id="150026"/>
    <lineage>
        <taxon>Bacteria</taxon>
        <taxon>Bacillati</taxon>
        <taxon>Actinomycetota</taxon>
        <taxon>Actinomycetes</taxon>
        <taxon>Micrococcales</taxon>
        <taxon>Microbacteriaceae</taxon>
        <taxon>Leifsonia</taxon>
    </lineage>
</organism>
<dbReference type="EMBL" id="JACCFL010000001">
    <property type="protein sequence ID" value="NYJ25734.1"/>
    <property type="molecule type" value="Genomic_DNA"/>
</dbReference>
<feature type="transmembrane region" description="Helical" evidence="2">
    <location>
        <begin position="38"/>
        <end position="59"/>
    </location>
</feature>
<keyword evidence="2" id="KW-0812">Transmembrane</keyword>
<gene>
    <name evidence="3" type="ORF">HNR13_004021</name>
</gene>